<name>A0A0A9HQD7_ARUDO</name>
<dbReference type="AlphaFoldDB" id="A0A0A9HQD7"/>
<accession>A0A0A9HQD7</accession>
<reference evidence="1" key="2">
    <citation type="journal article" date="2015" name="Data Brief">
        <title>Shoot transcriptome of the giant reed, Arundo donax.</title>
        <authorList>
            <person name="Barrero R.A."/>
            <person name="Guerrero F.D."/>
            <person name="Moolhuijzen P."/>
            <person name="Goolsby J.A."/>
            <person name="Tidwell J."/>
            <person name="Bellgard S.E."/>
            <person name="Bellgard M.I."/>
        </authorList>
    </citation>
    <scope>NUCLEOTIDE SEQUENCE</scope>
    <source>
        <tissue evidence="1">Shoot tissue taken approximately 20 cm above the soil surface</tissue>
    </source>
</reference>
<organism evidence="1">
    <name type="scientific">Arundo donax</name>
    <name type="common">Giant reed</name>
    <name type="synonym">Donax arundinaceus</name>
    <dbReference type="NCBI Taxonomy" id="35708"/>
    <lineage>
        <taxon>Eukaryota</taxon>
        <taxon>Viridiplantae</taxon>
        <taxon>Streptophyta</taxon>
        <taxon>Embryophyta</taxon>
        <taxon>Tracheophyta</taxon>
        <taxon>Spermatophyta</taxon>
        <taxon>Magnoliopsida</taxon>
        <taxon>Liliopsida</taxon>
        <taxon>Poales</taxon>
        <taxon>Poaceae</taxon>
        <taxon>PACMAD clade</taxon>
        <taxon>Arundinoideae</taxon>
        <taxon>Arundineae</taxon>
        <taxon>Arundo</taxon>
    </lineage>
</organism>
<reference evidence="1" key="1">
    <citation type="submission" date="2014-09" db="EMBL/GenBank/DDBJ databases">
        <authorList>
            <person name="Magalhaes I.L.F."/>
            <person name="Oliveira U."/>
            <person name="Santos F.R."/>
            <person name="Vidigal T.H.D.A."/>
            <person name="Brescovit A.D."/>
            <person name="Santos A.J."/>
        </authorList>
    </citation>
    <scope>NUCLEOTIDE SEQUENCE</scope>
    <source>
        <tissue evidence="1">Shoot tissue taken approximately 20 cm above the soil surface</tissue>
    </source>
</reference>
<sequence>MQPPLQRNLEHGELEAKGQLVREVDGDEIKLLGVWDLADVVECGLSERAGSDDVVGA</sequence>
<protein>
    <submittedName>
        <fullName evidence="1">Uncharacterized protein</fullName>
    </submittedName>
</protein>
<proteinExistence type="predicted"/>
<evidence type="ECO:0000313" key="1">
    <source>
        <dbReference type="EMBL" id="JAE39365.1"/>
    </source>
</evidence>
<dbReference type="EMBL" id="GBRH01158531">
    <property type="protein sequence ID" value="JAE39365.1"/>
    <property type="molecule type" value="Transcribed_RNA"/>
</dbReference>